<dbReference type="AlphaFoldDB" id="A0A1L7XLJ6"/>
<reference evidence="1 2" key="1">
    <citation type="submission" date="2016-03" db="EMBL/GenBank/DDBJ databases">
        <authorList>
            <person name="Ploux O."/>
        </authorList>
    </citation>
    <scope>NUCLEOTIDE SEQUENCE [LARGE SCALE GENOMIC DNA]</scope>
    <source>
        <strain evidence="1 2">UAMH 11012</strain>
    </source>
</reference>
<keyword evidence="2" id="KW-1185">Reference proteome</keyword>
<dbReference type="OrthoDB" id="3543801at2759"/>
<gene>
    <name evidence="1" type="ORF">PAC_15793</name>
</gene>
<dbReference type="STRING" id="576137.A0A1L7XLJ6"/>
<evidence type="ECO:0000313" key="2">
    <source>
        <dbReference type="Proteomes" id="UP000184330"/>
    </source>
</evidence>
<dbReference type="EMBL" id="FJOG01000033">
    <property type="protein sequence ID" value="CZR65893.1"/>
    <property type="molecule type" value="Genomic_DNA"/>
</dbReference>
<dbReference type="Proteomes" id="UP000184330">
    <property type="component" value="Unassembled WGS sequence"/>
</dbReference>
<organism evidence="1 2">
    <name type="scientific">Phialocephala subalpina</name>
    <dbReference type="NCBI Taxonomy" id="576137"/>
    <lineage>
        <taxon>Eukaryota</taxon>
        <taxon>Fungi</taxon>
        <taxon>Dikarya</taxon>
        <taxon>Ascomycota</taxon>
        <taxon>Pezizomycotina</taxon>
        <taxon>Leotiomycetes</taxon>
        <taxon>Helotiales</taxon>
        <taxon>Mollisiaceae</taxon>
        <taxon>Phialocephala</taxon>
        <taxon>Phialocephala fortinii species complex</taxon>
    </lineage>
</organism>
<protein>
    <recommendedName>
        <fullName evidence="3">F-box domain-containing protein</fullName>
    </recommendedName>
</protein>
<proteinExistence type="predicted"/>
<accession>A0A1L7XLJ6</accession>
<name>A0A1L7XLJ6_9HELO</name>
<evidence type="ECO:0008006" key="3">
    <source>
        <dbReference type="Google" id="ProtNLM"/>
    </source>
</evidence>
<sequence>MTDPHCYLESLSPELLLPILTYLPDLDSLDSLLRASPAAYRVFDTQSATIFKTVLSSGSTHIYTCALIRIIALIRANALPPTVYNLIDFKDLVRHETSPHRWRPSRWDHPPSSWPSDLPTIIVRELLATNRKVQRLTFGCLEYYLDQFKPLRPFHSAEFSFDSMHYAEVAADCIGPWQDKPVGTVYYYPVQDVGPPSWLEEQRIIRAFWRIQLSRDVNAAVDAASIVWPEEGGPAHLNGMSPADFCDVPSWFNDKKRGNVVELSEMNGIETILEHELLDSAIEYTQKVKGVISESTYWQFKKNWAAGSVPKSEEDWETLDLMWRSNMWDYFSNLTGSRWIHEFDFRSPLQHAKFEPWRRYGFAIWSTARMAGYGLLLPRGEYPCGLEKPYYEAWRNLLTEDEREAVEKENKRWDAELGL</sequence>
<evidence type="ECO:0000313" key="1">
    <source>
        <dbReference type="EMBL" id="CZR65893.1"/>
    </source>
</evidence>